<dbReference type="Gene3D" id="1.10.443.10">
    <property type="entry name" value="Intergrase catalytic core"/>
    <property type="match status" value="1"/>
</dbReference>
<dbReference type="CDD" id="cd00397">
    <property type="entry name" value="DNA_BRE_C"/>
    <property type="match status" value="1"/>
</dbReference>
<dbReference type="STRING" id="1461322.OJ16_04655"/>
<sequence length="478" mass="54624">MVRKTKNVVKRELTTPGGVIFYSFVSKTTGSIVELEEHINNLILNNQPYNTVKAKASDLAKFYDFFIEASNVLHTQAFKEELTKKRHYSSAFHLRTTLNNIFKAYPSFLMDGKNSENPLARVCAINLDSTPLSRTSAKRMISSMCDFVTASNALEYSIVQQRKMDGLINVDQPFTAVGEELGMVKEIQPSQRKALIENSYLAGCISGGARVSKIKNFFKLPSETKSEEPKHFPMDAIGKFLLNTKTHRDKCLYALCFGGGLRISEAAKVRFCDLDVINEEVKLHDEGIISYLELVDYKSKSGKSVEHFQVTFIEPFKSFFFEELTNYLDQERPESNSEYVFLQSRSTKNKQTGLFEYQPYYRSAKSTIKEAWDSNLERASLNTDPRFDSLGTHSMRHYFGDFMINYAPNPIGGNGYSLLEVQYFMRHAESKSTKIYTSRIDIEKVRKDTQKMNEVILKAIQSGREQNFISITNQVHDI</sequence>
<accession>A0A0C2JRE9</accession>
<keyword evidence="2" id="KW-0229">DNA integration</keyword>
<evidence type="ECO:0000313" key="7">
    <source>
        <dbReference type="Proteomes" id="UP000031672"/>
    </source>
</evidence>
<dbReference type="GO" id="GO:0006310">
    <property type="term" value="P:DNA recombination"/>
    <property type="evidence" value="ECO:0007669"/>
    <property type="project" value="UniProtKB-KW"/>
</dbReference>
<dbReference type="PANTHER" id="PTHR30349:SF41">
    <property type="entry name" value="INTEGRASE_RECOMBINASE PROTEIN MJ0367-RELATED"/>
    <property type="match status" value="1"/>
</dbReference>
<keyword evidence="7" id="KW-1185">Reference proteome</keyword>
<dbReference type="Pfam" id="PF00589">
    <property type="entry name" value="Phage_integrase"/>
    <property type="match status" value="1"/>
</dbReference>
<organism evidence="6 7">
    <name type="scientific">Vibrio renipiscarius</name>
    <dbReference type="NCBI Taxonomy" id="1461322"/>
    <lineage>
        <taxon>Bacteria</taxon>
        <taxon>Pseudomonadati</taxon>
        <taxon>Pseudomonadota</taxon>
        <taxon>Gammaproteobacteria</taxon>
        <taxon>Vibrionales</taxon>
        <taxon>Vibrionaceae</taxon>
        <taxon>Vibrio</taxon>
    </lineage>
</organism>
<dbReference type="GO" id="GO:0015074">
    <property type="term" value="P:DNA integration"/>
    <property type="evidence" value="ECO:0007669"/>
    <property type="project" value="UniProtKB-KW"/>
</dbReference>
<gene>
    <name evidence="6" type="ORF">OJ16_04655</name>
</gene>
<accession>A0A0C2JNW7</accession>
<keyword evidence="3" id="KW-0238">DNA-binding</keyword>
<comment type="similarity">
    <text evidence="1">Belongs to the 'phage' integrase family.</text>
</comment>
<dbReference type="Proteomes" id="UP000031672">
    <property type="component" value="Unassembled WGS sequence"/>
</dbReference>
<feature type="domain" description="Tyr recombinase" evidence="5">
    <location>
        <begin position="227"/>
        <end position="450"/>
    </location>
</feature>
<evidence type="ECO:0000313" key="6">
    <source>
        <dbReference type="EMBL" id="KII80599.1"/>
    </source>
</evidence>
<protein>
    <submittedName>
        <fullName evidence="6">Integrase</fullName>
    </submittedName>
</protein>
<dbReference type="PANTHER" id="PTHR30349">
    <property type="entry name" value="PHAGE INTEGRASE-RELATED"/>
    <property type="match status" value="1"/>
</dbReference>
<reference evidence="6 7" key="1">
    <citation type="submission" date="2014-11" db="EMBL/GenBank/DDBJ databases">
        <title>Draft Genome Sequence of Vibrio piscirenalis strains CECT 8603T and CECT 8604, two marine Gammaproteobacterium isolated from cultured gilthead sea bream (Sparus aurata).</title>
        <authorList>
            <person name="Arahal D.R."/>
            <person name="Rodrigo-Torres L."/>
            <person name="Lucena T."/>
            <person name="Pujalte M.J."/>
        </authorList>
    </citation>
    <scope>NUCLEOTIDE SEQUENCE [LARGE SCALE GENOMIC DNA]</scope>
    <source>
        <strain evidence="6 7">DCR 1-4-2</strain>
    </source>
</reference>
<evidence type="ECO:0000256" key="4">
    <source>
        <dbReference type="ARBA" id="ARBA00023172"/>
    </source>
</evidence>
<dbReference type="OrthoDB" id="9801717at2"/>
<evidence type="ECO:0000256" key="1">
    <source>
        <dbReference type="ARBA" id="ARBA00008857"/>
    </source>
</evidence>
<comment type="caution">
    <text evidence="6">The sequence shown here is derived from an EMBL/GenBank/DDBJ whole genome shotgun (WGS) entry which is preliminary data.</text>
</comment>
<keyword evidence="4" id="KW-0233">DNA recombination</keyword>
<dbReference type="InterPro" id="IPR011010">
    <property type="entry name" value="DNA_brk_join_enz"/>
</dbReference>
<dbReference type="RefSeq" id="WP_040987912.1">
    <property type="nucleotide sequence ID" value="NZ_JTKH01000006.1"/>
</dbReference>
<dbReference type="SUPFAM" id="SSF56349">
    <property type="entry name" value="DNA breaking-rejoining enzymes"/>
    <property type="match status" value="1"/>
</dbReference>
<evidence type="ECO:0000259" key="5">
    <source>
        <dbReference type="PROSITE" id="PS51898"/>
    </source>
</evidence>
<dbReference type="GO" id="GO:0003677">
    <property type="term" value="F:DNA binding"/>
    <property type="evidence" value="ECO:0007669"/>
    <property type="project" value="UniProtKB-KW"/>
</dbReference>
<dbReference type="InterPro" id="IPR013762">
    <property type="entry name" value="Integrase-like_cat_sf"/>
</dbReference>
<dbReference type="InterPro" id="IPR002104">
    <property type="entry name" value="Integrase_catalytic"/>
</dbReference>
<name>A0A0C2JNW7_9VIBR</name>
<evidence type="ECO:0000256" key="3">
    <source>
        <dbReference type="ARBA" id="ARBA00023125"/>
    </source>
</evidence>
<proteinExistence type="inferred from homology"/>
<evidence type="ECO:0000256" key="2">
    <source>
        <dbReference type="ARBA" id="ARBA00022908"/>
    </source>
</evidence>
<dbReference type="EMBL" id="JTKH01000006">
    <property type="protein sequence ID" value="KII80599.1"/>
    <property type="molecule type" value="Genomic_DNA"/>
</dbReference>
<dbReference type="InterPro" id="IPR050090">
    <property type="entry name" value="Tyrosine_recombinase_XerCD"/>
</dbReference>
<dbReference type="AlphaFoldDB" id="A0A0C2JNW7"/>
<dbReference type="PROSITE" id="PS51898">
    <property type="entry name" value="TYR_RECOMBINASE"/>
    <property type="match status" value="1"/>
</dbReference>